<comment type="caution">
    <text evidence="6">The sequence shown here is derived from an EMBL/GenBank/DDBJ whole genome shotgun (WGS) entry which is preliminary data.</text>
</comment>
<dbReference type="GO" id="GO:0005524">
    <property type="term" value="F:ATP binding"/>
    <property type="evidence" value="ECO:0007669"/>
    <property type="project" value="UniProtKB-KW"/>
</dbReference>
<dbReference type="Pfam" id="PF00005">
    <property type="entry name" value="ABC_tran"/>
    <property type="match status" value="1"/>
</dbReference>
<evidence type="ECO:0000259" key="5">
    <source>
        <dbReference type="PROSITE" id="PS50893"/>
    </source>
</evidence>
<dbReference type="SUPFAM" id="SSF52540">
    <property type="entry name" value="P-loop containing nucleoside triphosphate hydrolases"/>
    <property type="match status" value="1"/>
</dbReference>
<sequence>MSKSYGHLQVLQPTELHVRSGEFLTIVGSSGSGKTTLLRMIAGFTNNTSGEILFQGRDITNVPTHKRPFNTVFQDYALFPHMTVAENIGYGPMIRRQPREAITRKVNEALSIVGLQKMIDRMPSQLSGGQKQRVALARALVCEPKVLLLDEPLSALDAEMRYQMQTFLKDLQRRVDTTFILVTHDQEEAITMSDRIAVMSAGRIEQVGDHREVYYAPKTPFVASFFGDTNLIAGTLTPDGSLQTPFGPLADVAARGPRKAKVIACLRPEAIQLGAAGRMDAGIQREGERICISARIRRTIFAGPLTRVVATCDDHPEIEFLVKVTSGDLPVSSVPGTSVRLRFSAKDLAIVPVAGDEAASAAGHLKLVAASEGAR</sequence>
<keyword evidence="2" id="KW-0813">Transport</keyword>
<dbReference type="Gene3D" id="2.40.50.100">
    <property type="match status" value="1"/>
</dbReference>
<dbReference type="GO" id="GO:0015697">
    <property type="term" value="P:quaternary ammonium group transport"/>
    <property type="evidence" value="ECO:0007669"/>
    <property type="project" value="UniProtKB-ARBA"/>
</dbReference>
<dbReference type="InterPro" id="IPR003593">
    <property type="entry name" value="AAA+_ATPase"/>
</dbReference>
<accession>A0A125Q4L0</accession>
<dbReference type="Proteomes" id="UP000068164">
    <property type="component" value="Unassembled WGS sequence"/>
</dbReference>
<name>A0A125Q4L0_9HYPH</name>
<dbReference type="GO" id="GO:0022857">
    <property type="term" value="F:transmembrane transporter activity"/>
    <property type="evidence" value="ECO:0007669"/>
    <property type="project" value="InterPro"/>
</dbReference>
<reference evidence="6 7" key="1">
    <citation type="submission" date="2015-11" db="EMBL/GenBank/DDBJ databases">
        <title>Draft Genome Sequence of the Strain BR 10423 (Rhizobium sp.) isolated from nodules of Mimosa pudica.</title>
        <authorList>
            <person name="Barauna A.C."/>
            <person name="Zilli J.E."/>
            <person name="Simoes-Araujo J.L."/>
            <person name="Reis V.M."/>
            <person name="James E.K."/>
            <person name="Reis F.B.Jr."/>
            <person name="Rouws L.F."/>
            <person name="Passos S.R."/>
            <person name="Gois S.R."/>
        </authorList>
    </citation>
    <scope>NUCLEOTIDE SEQUENCE [LARGE SCALE GENOMIC DNA]</scope>
    <source>
        <strain evidence="6 7">BR10423</strain>
    </source>
</reference>
<evidence type="ECO:0000256" key="2">
    <source>
        <dbReference type="ARBA" id="ARBA00022448"/>
    </source>
</evidence>
<dbReference type="EMBL" id="LNCD01000138">
    <property type="protein sequence ID" value="KWV41946.1"/>
    <property type="molecule type" value="Genomic_DNA"/>
</dbReference>
<dbReference type="PANTHER" id="PTHR42781:SF4">
    <property type="entry name" value="SPERMIDINE_PUTRESCINE IMPORT ATP-BINDING PROTEIN POTA"/>
    <property type="match status" value="1"/>
</dbReference>
<dbReference type="PROSITE" id="PS50893">
    <property type="entry name" value="ABC_TRANSPORTER_2"/>
    <property type="match status" value="1"/>
</dbReference>
<comment type="similarity">
    <text evidence="1">Belongs to the ABC transporter superfamily.</text>
</comment>
<dbReference type="GO" id="GO:0043190">
    <property type="term" value="C:ATP-binding cassette (ABC) transporter complex"/>
    <property type="evidence" value="ECO:0007669"/>
    <property type="project" value="InterPro"/>
</dbReference>
<evidence type="ECO:0000256" key="1">
    <source>
        <dbReference type="ARBA" id="ARBA00005417"/>
    </source>
</evidence>
<dbReference type="InterPro" id="IPR027417">
    <property type="entry name" value="P-loop_NTPase"/>
</dbReference>
<dbReference type="FunFam" id="3.40.50.300:FF:000425">
    <property type="entry name" value="Probable ABC transporter, ATP-binding subunit"/>
    <property type="match status" value="1"/>
</dbReference>
<gene>
    <name evidence="6" type="ORF">AS026_22525</name>
</gene>
<dbReference type="InterPro" id="IPR017871">
    <property type="entry name" value="ABC_transporter-like_CS"/>
</dbReference>
<dbReference type="AlphaFoldDB" id="A0A125Q4L0"/>
<evidence type="ECO:0000256" key="3">
    <source>
        <dbReference type="ARBA" id="ARBA00022741"/>
    </source>
</evidence>
<keyword evidence="3" id="KW-0547">Nucleotide-binding</keyword>
<keyword evidence="7" id="KW-1185">Reference proteome</keyword>
<dbReference type="SUPFAM" id="SSF50331">
    <property type="entry name" value="MOP-like"/>
    <property type="match status" value="1"/>
</dbReference>
<dbReference type="InterPro" id="IPR050093">
    <property type="entry name" value="ABC_SmlMolc_Importer"/>
</dbReference>
<dbReference type="GO" id="GO:0016887">
    <property type="term" value="F:ATP hydrolysis activity"/>
    <property type="evidence" value="ECO:0007669"/>
    <property type="project" value="InterPro"/>
</dbReference>
<evidence type="ECO:0000313" key="7">
    <source>
        <dbReference type="Proteomes" id="UP000068164"/>
    </source>
</evidence>
<dbReference type="SMART" id="SM00382">
    <property type="entry name" value="AAA"/>
    <property type="match status" value="1"/>
</dbReference>
<feature type="domain" description="ABC transporter" evidence="5">
    <location>
        <begin position="1"/>
        <end position="226"/>
    </location>
</feature>
<evidence type="ECO:0000313" key="6">
    <source>
        <dbReference type="EMBL" id="KWV41946.1"/>
    </source>
</evidence>
<dbReference type="Pfam" id="PF08402">
    <property type="entry name" value="TOBE_2"/>
    <property type="match status" value="1"/>
</dbReference>
<keyword evidence="4" id="KW-0067">ATP-binding</keyword>
<dbReference type="InterPro" id="IPR003439">
    <property type="entry name" value="ABC_transporter-like_ATP-bd"/>
</dbReference>
<dbReference type="PROSITE" id="PS00211">
    <property type="entry name" value="ABC_TRANSPORTER_1"/>
    <property type="match status" value="1"/>
</dbReference>
<dbReference type="Gene3D" id="3.40.50.300">
    <property type="entry name" value="P-loop containing nucleotide triphosphate hydrolases"/>
    <property type="match status" value="1"/>
</dbReference>
<protein>
    <recommendedName>
        <fullName evidence="5">ABC transporter domain-containing protein</fullName>
    </recommendedName>
</protein>
<dbReference type="InterPro" id="IPR013611">
    <property type="entry name" value="Transp-assoc_OB_typ2"/>
</dbReference>
<dbReference type="InterPro" id="IPR008995">
    <property type="entry name" value="Mo/tungstate-bd_C_term_dom"/>
</dbReference>
<organism evidence="6 7">
    <name type="scientific">Rhizobium altiplani</name>
    <dbReference type="NCBI Taxonomy" id="1864509"/>
    <lineage>
        <taxon>Bacteria</taxon>
        <taxon>Pseudomonadati</taxon>
        <taxon>Pseudomonadota</taxon>
        <taxon>Alphaproteobacteria</taxon>
        <taxon>Hyphomicrobiales</taxon>
        <taxon>Rhizobiaceae</taxon>
        <taxon>Rhizobium/Agrobacterium group</taxon>
        <taxon>Rhizobium</taxon>
    </lineage>
</organism>
<dbReference type="PANTHER" id="PTHR42781">
    <property type="entry name" value="SPERMIDINE/PUTRESCINE IMPORT ATP-BINDING PROTEIN POTA"/>
    <property type="match status" value="1"/>
</dbReference>
<proteinExistence type="inferred from homology"/>
<evidence type="ECO:0000256" key="4">
    <source>
        <dbReference type="ARBA" id="ARBA00022840"/>
    </source>
</evidence>